<proteinExistence type="predicted"/>
<accession>A0AA40G640</accession>
<keyword evidence="3" id="KW-1185">Reference proteome</keyword>
<organism evidence="2 3">
    <name type="scientific">Melipona bicolor</name>
    <dbReference type="NCBI Taxonomy" id="60889"/>
    <lineage>
        <taxon>Eukaryota</taxon>
        <taxon>Metazoa</taxon>
        <taxon>Ecdysozoa</taxon>
        <taxon>Arthropoda</taxon>
        <taxon>Hexapoda</taxon>
        <taxon>Insecta</taxon>
        <taxon>Pterygota</taxon>
        <taxon>Neoptera</taxon>
        <taxon>Endopterygota</taxon>
        <taxon>Hymenoptera</taxon>
        <taxon>Apocrita</taxon>
        <taxon>Aculeata</taxon>
        <taxon>Apoidea</taxon>
        <taxon>Anthophila</taxon>
        <taxon>Apidae</taxon>
        <taxon>Melipona</taxon>
    </lineage>
</organism>
<sequence length="108" mass="11819">MLRKCGGELGGGSSGGSSGGSGGSVEPRKLPRWWGAEGENTYVALSQRRIIAFDNQVKDSLRIHNALVIRIMQDNLVSKKKRRQCIKGQVSVEKDTQQKVIFLVYVSG</sequence>
<evidence type="ECO:0000313" key="3">
    <source>
        <dbReference type="Proteomes" id="UP001177670"/>
    </source>
</evidence>
<dbReference type="Proteomes" id="UP001177670">
    <property type="component" value="Unassembled WGS sequence"/>
</dbReference>
<evidence type="ECO:0000313" key="2">
    <source>
        <dbReference type="EMBL" id="KAK1131785.1"/>
    </source>
</evidence>
<evidence type="ECO:0000256" key="1">
    <source>
        <dbReference type="SAM" id="MobiDB-lite"/>
    </source>
</evidence>
<dbReference type="EMBL" id="JAHYIQ010000005">
    <property type="protein sequence ID" value="KAK1131785.1"/>
    <property type="molecule type" value="Genomic_DNA"/>
</dbReference>
<feature type="region of interest" description="Disordered" evidence="1">
    <location>
        <begin position="1"/>
        <end position="30"/>
    </location>
</feature>
<feature type="compositionally biased region" description="Gly residues" evidence="1">
    <location>
        <begin position="7"/>
        <end position="23"/>
    </location>
</feature>
<dbReference type="AlphaFoldDB" id="A0AA40G640"/>
<protein>
    <submittedName>
        <fullName evidence="2">Uncharacterized protein</fullName>
    </submittedName>
</protein>
<comment type="caution">
    <text evidence="2">The sequence shown here is derived from an EMBL/GenBank/DDBJ whole genome shotgun (WGS) entry which is preliminary data.</text>
</comment>
<gene>
    <name evidence="2" type="ORF">K0M31_015944</name>
</gene>
<reference evidence="2" key="1">
    <citation type="submission" date="2021-10" db="EMBL/GenBank/DDBJ databases">
        <title>Melipona bicolor Genome sequencing and assembly.</title>
        <authorList>
            <person name="Araujo N.S."/>
            <person name="Arias M.C."/>
        </authorList>
    </citation>
    <scope>NUCLEOTIDE SEQUENCE</scope>
    <source>
        <strain evidence="2">USP_2M_L1-L4_2017</strain>
        <tissue evidence="2">Whole body</tissue>
    </source>
</reference>
<name>A0AA40G640_9HYME</name>